<name>K1U6C7_9ZZZZ</name>
<dbReference type="GO" id="GO:0008168">
    <property type="term" value="F:methyltransferase activity"/>
    <property type="evidence" value="ECO:0007669"/>
    <property type="project" value="UniProtKB-KW"/>
</dbReference>
<dbReference type="AlphaFoldDB" id="K1U6C7"/>
<keyword evidence="1 3" id="KW-0489">Methyltransferase</keyword>
<dbReference type="GO" id="GO:0032259">
    <property type="term" value="P:methylation"/>
    <property type="evidence" value="ECO:0007669"/>
    <property type="project" value="UniProtKB-KW"/>
</dbReference>
<proteinExistence type="predicted"/>
<protein>
    <submittedName>
        <fullName evidence="3">Modification methylase HaeIII</fullName>
    </submittedName>
</protein>
<dbReference type="Gene3D" id="3.40.50.150">
    <property type="entry name" value="Vaccinia Virus protein VP39"/>
    <property type="match status" value="1"/>
</dbReference>
<gene>
    <name evidence="3" type="ORF">LEA_01003</name>
</gene>
<dbReference type="InterPro" id="IPR001525">
    <property type="entry name" value="C5_MeTfrase"/>
</dbReference>
<evidence type="ECO:0000256" key="1">
    <source>
        <dbReference type="ARBA" id="ARBA00022603"/>
    </source>
</evidence>
<evidence type="ECO:0000313" key="3">
    <source>
        <dbReference type="EMBL" id="EKC80802.1"/>
    </source>
</evidence>
<dbReference type="InterPro" id="IPR029063">
    <property type="entry name" value="SAM-dependent_MTases_sf"/>
</dbReference>
<feature type="non-terminal residue" evidence="3">
    <location>
        <position position="42"/>
    </location>
</feature>
<dbReference type="EMBL" id="AJWY01000711">
    <property type="protein sequence ID" value="EKC80802.1"/>
    <property type="molecule type" value="Genomic_DNA"/>
</dbReference>
<sequence>MKVVSLFSGAGGLDLGFKMAGHDIIWANDLYGDAVETYRLNL</sequence>
<evidence type="ECO:0000256" key="2">
    <source>
        <dbReference type="ARBA" id="ARBA00022679"/>
    </source>
</evidence>
<dbReference type="Pfam" id="PF00145">
    <property type="entry name" value="DNA_methylase"/>
    <property type="match status" value="1"/>
</dbReference>
<organism evidence="3">
    <name type="scientific">human gut metagenome</name>
    <dbReference type="NCBI Taxonomy" id="408170"/>
    <lineage>
        <taxon>unclassified sequences</taxon>
        <taxon>metagenomes</taxon>
        <taxon>organismal metagenomes</taxon>
    </lineage>
</organism>
<accession>K1U6C7</accession>
<comment type="caution">
    <text evidence="3">The sequence shown here is derived from an EMBL/GenBank/DDBJ whole genome shotgun (WGS) entry which is preliminary data.</text>
</comment>
<keyword evidence="2" id="KW-0808">Transferase</keyword>
<dbReference type="SUPFAM" id="SSF53335">
    <property type="entry name" value="S-adenosyl-L-methionine-dependent methyltransferases"/>
    <property type="match status" value="1"/>
</dbReference>
<reference evidence="3" key="1">
    <citation type="journal article" date="2013" name="Environ. Microbiol.">
        <title>Microbiota from the distal guts of lean and obese adolescents exhibit partial functional redundancy besides clear differences in community structure.</title>
        <authorList>
            <person name="Ferrer M."/>
            <person name="Ruiz A."/>
            <person name="Lanza F."/>
            <person name="Haange S.B."/>
            <person name="Oberbach A."/>
            <person name="Till H."/>
            <person name="Bargiela R."/>
            <person name="Campoy C."/>
            <person name="Segura M.T."/>
            <person name="Richter M."/>
            <person name="von Bergen M."/>
            <person name="Seifert J."/>
            <person name="Suarez A."/>
        </authorList>
    </citation>
    <scope>NUCLEOTIDE SEQUENCE</scope>
</reference>